<evidence type="ECO:0000256" key="1">
    <source>
        <dbReference type="SAM" id="Phobius"/>
    </source>
</evidence>
<dbReference type="EMBL" id="BK015176">
    <property type="protein sequence ID" value="DAD94453.1"/>
    <property type="molecule type" value="Genomic_DNA"/>
</dbReference>
<feature type="transmembrane region" description="Helical" evidence="1">
    <location>
        <begin position="6"/>
        <end position="28"/>
    </location>
</feature>
<accession>A0A8S5NI02</accession>
<evidence type="ECO:0000313" key="2">
    <source>
        <dbReference type="EMBL" id="DAD94453.1"/>
    </source>
</evidence>
<keyword evidence="1" id="KW-0812">Transmembrane</keyword>
<keyword evidence="1" id="KW-1133">Transmembrane helix</keyword>
<protein>
    <submittedName>
        <fullName evidence="2">Uncharacterized protein</fullName>
    </submittedName>
</protein>
<keyword evidence="1" id="KW-0472">Membrane</keyword>
<reference evidence="2" key="1">
    <citation type="journal article" date="2021" name="Proc. Natl. Acad. Sci. U.S.A.">
        <title>A Catalog of Tens of Thousands of Viruses from Human Metagenomes Reveals Hidden Associations with Chronic Diseases.</title>
        <authorList>
            <person name="Tisza M.J."/>
            <person name="Buck C.B."/>
        </authorList>
    </citation>
    <scope>NUCLEOTIDE SEQUENCE</scope>
    <source>
        <strain evidence="2">CttFh17</strain>
    </source>
</reference>
<organism evidence="2">
    <name type="scientific">Siphoviridae sp. cttFh17</name>
    <dbReference type="NCBI Taxonomy" id="2826491"/>
    <lineage>
        <taxon>Viruses</taxon>
        <taxon>Duplodnaviria</taxon>
        <taxon>Heunggongvirae</taxon>
        <taxon>Uroviricota</taxon>
        <taxon>Caudoviricetes</taxon>
    </lineage>
</organism>
<name>A0A8S5NI02_9CAUD</name>
<sequence length="31" mass="3697">MSSKYFLYLVRLSLKNYVNIGFVIIVLCSRR</sequence>
<proteinExistence type="predicted"/>